<proteinExistence type="predicted"/>
<evidence type="ECO:0000259" key="1">
    <source>
        <dbReference type="Pfam" id="PF24539"/>
    </source>
</evidence>
<dbReference type="AlphaFoldDB" id="A0A2V1D9Y3"/>
<dbReference type="STRING" id="97972.A0A2V1D9Y3"/>
<reference evidence="2 3" key="1">
    <citation type="journal article" date="2018" name="Sci. Rep.">
        <title>Comparative genomics provides insights into the lifestyle and reveals functional heterogeneity of dark septate endophytic fungi.</title>
        <authorList>
            <person name="Knapp D.G."/>
            <person name="Nemeth J.B."/>
            <person name="Barry K."/>
            <person name="Hainaut M."/>
            <person name="Henrissat B."/>
            <person name="Johnson J."/>
            <person name="Kuo A."/>
            <person name="Lim J.H.P."/>
            <person name="Lipzen A."/>
            <person name="Nolan M."/>
            <person name="Ohm R.A."/>
            <person name="Tamas L."/>
            <person name="Grigoriev I.V."/>
            <person name="Spatafora J.W."/>
            <person name="Nagy L.G."/>
            <person name="Kovacs G.M."/>
        </authorList>
    </citation>
    <scope>NUCLEOTIDE SEQUENCE [LARGE SCALE GENOMIC DNA]</scope>
    <source>
        <strain evidence="2 3">DSE2036</strain>
    </source>
</reference>
<protein>
    <recommendedName>
        <fullName evidence="1">DUF7600 domain-containing protein</fullName>
    </recommendedName>
</protein>
<keyword evidence="3" id="KW-1185">Reference proteome</keyword>
<evidence type="ECO:0000313" key="3">
    <source>
        <dbReference type="Proteomes" id="UP000244855"/>
    </source>
</evidence>
<evidence type="ECO:0000313" key="2">
    <source>
        <dbReference type="EMBL" id="PVH94892.1"/>
    </source>
</evidence>
<dbReference type="OrthoDB" id="3743754at2759"/>
<feature type="domain" description="DUF7600" evidence="1">
    <location>
        <begin position="246"/>
        <end position="415"/>
    </location>
</feature>
<name>A0A2V1D9Y3_9PLEO</name>
<organism evidence="2 3">
    <name type="scientific">Periconia macrospinosa</name>
    <dbReference type="NCBI Taxonomy" id="97972"/>
    <lineage>
        <taxon>Eukaryota</taxon>
        <taxon>Fungi</taxon>
        <taxon>Dikarya</taxon>
        <taxon>Ascomycota</taxon>
        <taxon>Pezizomycotina</taxon>
        <taxon>Dothideomycetes</taxon>
        <taxon>Pleosporomycetidae</taxon>
        <taxon>Pleosporales</taxon>
        <taxon>Massarineae</taxon>
        <taxon>Periconiaceae</taxon>
        <taxon>Periconia</taxon>
    </lineage>
</organism>
<gene>
    <name evidence="2" type="ORF">DM02DRAFT_618273</name>
</gene>
<dbReference type="Proteomes" id="UP000244855">
    <property type="component" value="Unassembled WGS sequence"/>
</dbReference>
<dbReference type="EMBL" id="KZ805516">
    <property type="protein sequence ID" value="PVH94892.1"/>
    <property type="molecule type" value="Genomic_DNA"/>
</dbReference>
<dbReference type="Pfam" id="PF24539">
    <property type="entry name" value="DUF7600"/>
    <property type="match status" value="1"/>
</dbReference>
<dbReference type="SUPFAM" id="SSF81383">
    <property type="entry name" value="F-box domain"/>
    <property type="match status" value="1"/>
</dbReference>
<accession>A0A2V1D9Y3</accession>
<sequence>MPPSLAPTAWGFPFHASCWDLMVKLLDHAGMDKRCLFDILLSLPQQQGFLDWGHDYGRLLCPQVDGSLLLPGEERVLGGLDYDNIPRTSDGLPVHNFDPLNITELLALRSRCLISFDHETTAQSSPKVTKPDCFGELPLEIMQMILNTLHSKDVLHLKIASSVVAATHLPESFWASRFLPSHEFEYIVEARHSLGRSFSWKRFYLGVKNLLGNAHLRNRRRISKLISPLRKLLCEYSLRTCSGTPLQSFFEPNEKPSTEHSWKSASRAVVDPEDSFTSGCRALRLRLISLPDMLTAVCISFIYFGDKQYISGIRFQQRDKVDTCLGYIQPHHESILDSVCPVDNEGHIHISGFALAMDLKGIRGISFLTINGPSKWLGEHEGIPQTLLTMGTCRIQLLKAGFDAMKIVSLAISEGTLASSVQPLSLREDAFWLPVIPPEGLIFNDHSRDKVWVNRTQRPYNMILFGGSRGENLSKLVQLVVWIVGFGNHIHGVEFRYNTEIDGRKIHTIGRCGPFSDAEPRQEAPFDSSEDQMISFDIDGPGGERINHVYIRNDFCEQLYGFRLCTNRGREVTIPPPHSAAYDDKRPFVLVDTTQTEIIGFYSLLETLVIFSTLGVISRNHCKTDSEGQKASLMHL</sequence>
<dbReference type="InterPro" id="IPR056021">
    <property type="entry name" value="DUF7600"/>
</dbReference>
<dbReference type="InterPro" id="IPR036047">
    <property type="entry name" value="F-box-like_dom_sf"/>
</dbReference>